<keyword evidence="3" id="KW-1185">Reference proteome</keyword>
<dbReference type="STRING" id="375574.GCA_001418035_01292"/>
<dbReference type="Proteomes" id="UP000243535">
    <property type="component" value="Unassembled WGS sequence"/>
</dbReference>
<organism evidence="2 3">
    <name type="scientific">Gulbenkiania indica</name>
    <dbReference type="NCBI Taxonomy" id="375574"/>
    <lineage>
        <taxon>Bacteria</taxon>
        <taxon>Pseudomonadati</taxon>
        <taxon>Pseudomonadota</taxon>
        <taxon>Betaproteobacteria</taxon>
        <taxon>Neisseriales</taxon>
        <taxon>Chromobacteriaceae</taxon>
        <taxon>Gulbenkiania</taxon>
    </lineage>
</organism>
<dbReference type="CDD" id="cd10032">
    <property type="entry name" value="UDG-F6_HDG"/>
    <property type="match status" value="1"/>
</dbReference>
<dbReference type="RefSeq" id="WP_054286434.1">
    <property type="nucleotide sequence ID" value="NZ_CYHA01000002.1"/>
</dbReference>
<feature type="domain" description="Uracil-DNA glycosylase-like" evidence="1">
    <location>
        <begin position="7"/>
        <end position="156"/>
    </location>
</feature>
<name>A0A0K6GWH5_9NEIS</name>
<dbReference type="SMART" id="SM00987">
    <property type="entry name" value="UreE_C"/>
    <property type="match status" value="1"/>
</dbReference>
<accession>A0A0K6GWH5</accession>
<dbReference type="InterPro" id="IPR026353">
    <property type="entry name" value="Hypoxan-DNA_Glyclase"/>
</dbReference>
<dbReference type="InterPro" id="IPR005122">
    <property type="entry name" value="Uracil-DNA_glycosylase-like"/>
</dbReference>
<proteinExistence type="predicted"/>
<gene>
    <name evidence="2" type="ORF">Ga0061063_1501</name>
</gene>
<reference evidence="3" key="1">
    <citation type="submission" date="2015-08" db="EMBL/GenBank/DDBJ databases">
        <authorList>
            <person name="Varghese N."/>
        </authorList>
    </citation>
    <scope>NUCLEOTIDE SEQUENCE [LARGE SCALE GENOMIC DNA]</scope>
    <source>
        <strain evidence="3">DSM 17901</strain>
    </source>
</reference>
<evidence type="ECO:0000313" key="2">
    <source>
        <dbReference type="EMBL" id="CUA82873.1"/>
    </source>
</evidence>
<dbReference type="Pfam" id="PF03167">
    <property type="entry name" value="UDG"/>
    <property type="match status" value="1"/>
</dbReference>
<evidence type="ECO:0000313" key="3">
    <source>
        <dbReference type="Proteomes" id="UP000243535"/>
    </source>
</evidence>
<sequence length="159" mass="17555">MRKYSFPPVYAPDARILLLGTLPGEVSLKASQYYAHPRNQFWRLLGEVLNTDLATLPYPQRLERVVAHGVALWDVVAGAERQGSLDGAMRAIEYNSLASLVAELPGLRAVGFNGAASYKARHHLGRADLACLSLPSSSPAYTRPFEEKLAGWMVLRDYL</sequence>
<dbReference type="OrthoDB" id="9799921at2"/>
<protein>
    <submittedName>
        <fullName evidence="2">G/U mismatch-specific uracil-DNA glycosylase</fullName>
    </submittedName>
</protein>
<dbReference type="NCBIfam" id="TIGR04274">
    <property type="entry name" value="hypoxanDNAglyco"/>
    <property type="match status" value="1"/>
</dbReference>
<evidence type="ECO:0000259" key="1">
    <source>
        <dbReference type="SMART" id="SM00986"/>
    </source>
</evidence>
<dbReference type="SUPFAM" id="SSF52141">
    <property type="entry name" value="Uracil-DNA glycosylase-like"/>
    <property type="match status" value="1"/>
</dbReference>
<dbReference type="SMART" id="SM00986">
    <property type="entry name" value="UDG"/>
    <property type="match status" value="1"/>
</dbReference>
<dbReference type="InterPro" id="IPR036895">
    <property type="entry name" value="Uracil-DNA_glycosylase-like_sf"/>
</dbReference>
<dbReference type="EMBL" id="CYHA01000002">
    <property type="protein sequence ID" value="CUA82873.1"/>
    <property type="molecule type" value="Genomic_DNA"/>
</dbReference>
<dbReference type="AlphaFoldDB" id="A0A0K6GWH5"/>
<dbReference type="Gene3D" id="3.40.470.10">
    <property type="entry name" value="Uracil-DNA glycosylase-like domain"/>
    <property type="match status" value="1"/>
</dbReference>